<organism evidence="2 3">
    <name type="scientific">Corchorus olitorius</name>
    <dbReference type="NCBI Taxonomy" id="93759"/>
    <lineage>
        <taxon>Eukaryota</taxon>
        <taxon>Viridiplantae</taxon>
        <taxon>Streptophyta</taxon>
        <taxon>Embryophyta</taxon>
        <taxon>Tracheophyta</taxon>
        <taxon>Spermatophyta</taxon>
        <taxon>Magnoliopsida</taxon>
        <taxon>eudicotyledons</taxon>
        <taxon>Gunneridae</taxon>
        <taxon>Pentapetalae</taxon>
        <taxon>rosids</taxon>
        <taxon>malvids</taxon>
        <taxon>Malvales</taxon>
        <taxon>Malvaceae</taxon>
        <taxon>Grewioideae</taxon>
        <taxon>Apeibeae</taxon>
        <taxon>Corchorus</taxon>
    </lineage>
</organism>
<dbReference type="Proteomes" id="UP000187203">
    <property type="component" value="Unassembled WGS sequence"/>
</dbReference>
<protein>
    <submittedName>
        <fullName evidence="2">Uncharacterized protein</fullName>
    </submittedName>
</protein>
<comment type="caution">
    <text evidence="2">The sequence shown here is derived from an EMBL/GenBank/DDBJ whole genome shotgun (WGS) entry which is preliminary data.</text>
</comment>
<sequence>MIHRRNRLGKGDAKGTGTKGSSIKREGKFQSLNSLFLLAGPLGVGFVSPGCYRVGACTN</sequence>
<proteinExistence type="predicted"/>
<dbReference type="EMBL" id="AWUE01016730">
    <property type="protein sequence ID" value="OMO89563.1"/>
    <property type="molecule type" value="Genomic_DNA"/>
</dbReference>
<evidence type="ECO:0000313" key="3">
    <source>
        <dbReference type="Proteomes" id="UP000187203"/>
    </source>
</evidence>
<reference evidence="3" key="1">
    <citation type="submission" date="2013-09" db="EMBL/GenBank/DDBJ databases">
        <title>Corchorus olitorius genome sequencing.</title>
        <authorList>
            <person name="Alam M."/>
            <person name="Haque M.S."/>
            <person name="Islam M.S."/>
            <person name="Emdad E.M."/>
            <person name="Islam M.M."/>
            <person name="Ahmed B."/>
            <person name="Halim A."/>
            <person name="Hossen Q.M.M."/>
            <person name="Hossain M.Z."/>
            <person name="Ahmed R."/>
            <person name="Khan M.M."/>
            <person name="Islam R."/>
            <person name="Rashid M.M."/>
            <person name="Khan S.A."/>
            <person name="Rahman M.S."/>
            <person name="Alam M."/>
            <person name="Yahiya A.S."/>
            <person name="Khan M.S."/>
            <person name="Azam M.S."/>
            <person name="Haque T."/>
            <person name="Lashkar M.Z.H."/>
            <person name="Akhand A.I."/>
            <person name="Morshed G."/>
            <person name="Roy S."/>
            <person name="Uddin K.S."/>
            <person name="Rabeya T."/>
            <person name="Hossain A.S."/>
            <person name="Chowdhury A."/>
            <person name="Snigdha A.R."/>
            <person name="Mortoza M.S."/>
            <person name="Matin S.A."/>
            <person name="Hoque S.M.E."/>
            <person name="Islam M.K."/>
            <person name="Roy D.K."/>
            <person name="Haider R."/>
            <person name="Moosa M.M."/>
            <person name="Elias S.M."/>
            <person name="Hasan A.M."/>
            <person name="Jahan S."/>
            <person name="Shafiuddin M."/>
            <person name="Mahmood N."/>
            <person name="Shommy N.S."/>
        </authorList>
    </citation>
    <scope>NUCLEOTIDE SEQUENCE [LARGE SCALE GENOMIC DNA]</scope>
    <source>
        <strain evidence="3">cv. O-4</strain>
    </source>
</reference>
<name>A0A1R3J412_9ROSI</name>
<gene>
    <name evidence="2" type="ORF">COLO4_19688</name>
</gene>
<keyword evidence="3" id="KW-1185">Reference proteome</keyword>
<evidence type="ECO:0000256" key="1">
    <source>
        <dbReference type="SAM" id="MobiDB-lite"/>
    </source>
</evidence>
<dbReference type="AlphaFoldDB" id="A0A1R3J412"/>
<evidence type="ECO:0000313" key="2">
    <source>
        <dbReference type="EMBL" id="OMO89563.1"/>
    </source>
</evidence>
<feature type="region of interest" description="Disordered" evidence="1">
    <location>
        <begin position="1"/>
        <end position="25"/>
    </location>
</feature>
<accession>A0A1R3J412</accession>